<dbReference type="PANTHER" id="PTHR46696:SF1">
    <property type="entry name" value="CYTOCHROME P450 YJIB-RELATED"/>
    <property type="match status" value="1"/>
</dbReference>
<evidence type="ECO:0000313" key="4">
    <source>
        <dbReference type="Proteomes" id="UP000199546"/>
    </source>
</evidence>
<dbReference type="AlphaFoldDB" id="A0A1I7D202"/>
<reference evidence="4" key="1">
    <citation type="submission" date="2016-10" db="EMBL/GenBank/DDBJ databases">
        <authorList>
            <person name="Varghese N."/>
            <person name="Submissions S."/>
        </authorList>
    </citation>
    <scope>NUCLEOTIDE SEQUENCE [LARGE SCALE GENOMIC DNA]</scope>
    <source>
        <strain evidence="4">DSM 46136</strain>
    </source>
</reference>
<dbReference type="GO" id="GO:0020037">
    <property type="term" value="F:heme binding"/>
    <property type="evidence" value="ECO:0007669"/>
    <property type="project" value="InterPro"/>
</dbReference>
<dbReference type="Gene3D" id="1.10.630.10">
    <property type="entry name" value="Cytochrome P450"/>
    <property type="match status" value="1"/>
</dbReference>
<comment type="similarity">
    <text evidence="1 2">Belongs to the cytochrome P450 family.</text>
</comment>
<organism evidence="3 4">
    <name type="scientific">Geodermatophilus amargosae</name>
    <dbReference type="NCBI Taxonomy" id="1296565"/>
    <lineage>
        <taxon>Bacteria</taxon>
        <taxon>Bacillati</taxon>
        <taxon>Actinomycetota</taxon>
        <taxon>Actinomycetes</taxon>
        <taxon>Geodermatophilales</taxon>
        <taxon>Geodermatophilaceae</taxon>
        <taxon>Geodermatophilus</taxon>
    </lineage>
</organism>
<keyword evidence="2" id="KW-0560">Oxidoreductase</keyword>
<evidence type="ECO:0000256" key="2">
    <source>
        <dbReference type="RuleBase" id="RU000461"/>
    </source>
</evidence>
<dbReference type="GO" id="GO:0005506">
    <property type="term" value="F:iron ion binding"/>
    <property type="evidence" value="ECO:0007669"/>
    <property type="project" value="InterPro"/>
</dbReference>
<dbReference type="STRING" id="1296565.SAMN05660657_05202"/>
<dbReference type="PROSITE" id="PS00086">
    <property type="entry name" value="CYTOCHROME_P450"/>
    <property type="match status" value="1"/>
</dbReference>
<dbReference type="Proteomes" id="UP000199546">
    <property type="component" value="Unassembled WGS sequence"/>
</dbReference>
<dbReference type="GO" id="GO:0004497">
    <property type="term" value="F:monooxygenase activity"/>
    <property type="evidence" value="ECO:0007669"/>
    <property type="project" value="UniProtKB-KW"/>
</dbReference>
<gene>
    <name evidence="3" type="ORF">SAMN05660657_05202</name>
</gene>
<evidence type="ECO:0000256" key="1">
    <source>
        <dbReference type="ARBA" id="ARBA00010617"/>
    </source>
</evidence>
<dbReference type="PRINTS" id="PR00359">
    <property type="entry name" value="BP450"/>
</dbReference>
<dbReference type="SUPFAM" id="SSF48264">
    <property type="entry name" value="Cytochrome P450"/>
    <property type="match status" value="1"/>
</dbReference>
<dbReference type="OrthoDB" id="502624at2"/>
<name>A0A1I7D202_9ACTN</name>
<dbReference type="Pfam" id="PF00067">
    <property type="entry name" value="p450"/>
    <property type="match status" value="1"/>
</dbReference>
<dbReference type="GO" id="GO:0016705">
    <property type="term" value="F:oxidoreductase activity, acting on paired donors, with incorporation or reduction of molecular oxygen"/>
    <property type="evidence" value="ECO:0007669"/>
    <property type="project" value="InterPro"/>
</dbReference>
<keyword evidence="2" id="KW-0479">Metal-binding</keyword>
<keyword evidence="2" id="KW-0349">Heme</keyword>
<dbReference type="InterPro" id="IPR017972">
    <property type="entry name" value="Cyt_P450_CS"/>
</dbReference>
<protein>
    <recommendedName>
        <fullName evidence="5">Cytochrome P450</fullName>
    </recommendedName>
</protein>
<proteinExistence type="inferred from homology"/>
<keyword evidence="4" id="KW-1185">Reference proteome</keyword>
<dbReference type="RefSeq" id="WP_093584227.1">
    <property type="nucleotide sequence ID" value="NZ_FPBA01000031.1"/>
</dbReference>
<dbReference type="PANTHER" id="PTHR46696">
    <property type="entry name" value="P450, PUTATIVE (EUROFUNG)-RELATED"/>
    <property type="match status" value="1"/>
</dbReference>
<accession>A0A1I7D202</accession>
<dbReference type="InterPro" id="IPR002397">
    <property type="entry name" value="Cyt_P450_B"/>
</dbReference>
<keyword evidence="2" id="KW-0408">Iron</keyword>
<dbReference type="InterPro" id="IPR036396">
    <property type="entry name" value="Cyt_P450_sf"/>
</dbReference>
<dbReference type="EMBL" id="FPBA01000031">
    <property type="protein sequence ID" value="SFU05748.1"/>
    <property type="molecule type" value="Genomic_DNA"/>
</dbReference>
<keyword evidence="2" id="KW-0503">Monooxygenase</keyword>
<evidence type="ECO:0008006" key="5">
    <source>
        <dbReference type="Google" id="ProtNLM"/>
    </source>
</evidence>
<evidence type="ECO:0000313" key="3">
    <source>
        <dbReference type="EMBL" id="SFU05748.1"/>
    </source>
</evidence>
<dbReference type="InterPro" id="IPR001128">
    <property type="entry name" value="Cyt_P450"/>
</dbReference>
<sequence length="403" mass="44415">MTTTDQPLSAGGAPTADWVDLGELARDPYDTYRRLREMGPVVWVPVLNRYLCLSYSGCRALEADQETFTATASALASTRALGGPAMLGKDDPEHAAERAPINRSMRPKNVREFWAPLFERNARMGLDELSAVGPEAADLNRDFAGPLSARNLTDMVGLKGARPADMVRWSHAFTSEQANMQEIPAIRADAETARREVDELLDELIPYYRQHPDSSLASAWANSGLPRDDVYANVKLTIAGGLNEPKHMVSTMVWALTDHPHQRDLLSAEPGRWAEAFDEAIRWVSPIAILPRIVTRPTTFEGVDLPVGAVVCPVIGAANHDPDVFERPEEFDLTRPRVSHLGFGSGVHQCAGHWAARIGIGEIAVPMLYRELPGLRIDRRRPASWSGWVFRGVETAPVTWDAA</sequence>